<dbReference type="AlphaFoldDB" id="A0A2N4UPY6"/>
<proteinExistence type="predicted"/>
<name>A0A2N4UPY6_9GAMM</name>
<dbReference type="RefSeq" id="WP_065208244.1">
    <property type="nucleotide sequence ID" value="NZ_JABJXE010000015.1"/>
</dbReference>
<reference evidence="1 2" key="1">
    <citation type="journal article" date="2018" name="Syst. Appl. Microbiol.">
        <title>Photobacterium carnosum sp. nov., isolated from spoiled modified atmosphere packaged poultry meat.</title>
        <authorList>
            <person name="Hilgarth M."/>
            <person name="Fuertes S."/>
            <person name="Ehrmann M."/>
            <person name="Vogel R.F."/>
        </authorList>
    </citation>
    <scope>NUCLEOTIDE SEQUENCE [LARGE SCALE GENOMIC DNA]</scope>
    <source>
        <strain evidence="1 2">TMW 2.2021</strain>
    </source>
</reference>
<organism evidence="1 2">
    <name type="scientific">Photobacterium carnosum</name>
    <dbReference type="NCBI Taxonomy" id="2023717"/>
    <lineage>
        <taxon>Bacteria</taxon>
        <taxon>Pseudomonadati</taxon>
        <taxon>Pseudomonadota</taxon>
        <taxon>Gammaproteobacteria</taxon>
        <taxon>Vibrionales</taxon>
        <taxon>Vibrionaceae</taxon>
        <taxon>Photobacterium</taxon>
    </lineage>
</organism>
<gene>
    <name evidence="1" type="ORF">CIK00_14915</name>
</gene>
<dbReference type="Proteomes" id="UP000234420">
    <property type="component" value="Unassembled WGS sequence"/>
</dbReference>
<keyword evidence="2" id="KW-1185">Reference proteome</keyword>
<dbReference type="EMBL" id="NPIB01000020">
    <property type="protein sequence ID" value="PLC57072.1"/>
    <property type="molecule type" value="Genomic_DNA"/>
</dbReference>
<sequence length="101" mass="11815">MSIDSKINNIIEIAETFHNVDSQFLLAALNKCKNIFDREFSLKNELFNVNGTFNYVLSHMPAHYLNDHLTCMSNDEVIEVESKFESMLDGFYNKHDYLRAF</sequence>
<accession>A0A2N4UPY6</accession>
<evidence type="ECO:0000313" key="2">
    <source>
        <dbReference type="Proteomes" id="UP000234420"/>
    </source>
</evidence>
<protein>
    <submittedName>
        <fullName evidence="1">Uncharacterized protein</fullName>
    </submittedName>
</protein>
<comment type="caution">
    <text evidence="1">The sequence shown here is derived from an EMBL/GenBank/DDBJ whole genome shotgun (WGS) entry which is preliminary data.</text>
</comment>
<evidence type="ECO:0000313" key="1">
    <source>
        <dbReference type="EMBL" id="PLC57072.1"/>
    </source>
</evidence>